<organism evidence="1 2">
    <name type="scientific">OM182 bacterium MED-G28</name>
    <dbReference type="NCBI Taxonomy" id="1986256"/>
    <lineage>
        <taxon>Bacteria</taxon>
        <taxon>Pseudomonadati</taxon>
        <taxon>Pseudomonadota</taxon>
        <taxon>Gammaproteobacteria</taxon>
        <taxon>OMG group</taxon>
        <taxon>OM182 clade</taxon>
    </lineage>
</organism>
<protein>
    <submittedName>
        <fullName evidence="1">Uncharacterized protein</fullName>
    </submittedName>
</protein>
<sequence length="67" mass="7795">MIYPHSPRREQFYRSNFAQNRVGGLEMSALETGVVICEKQSGIIIVALHKRQFAKWKEATIRYKQAL</sequence>
<evidence type="ECO:0000313" key="2">
    <source>
        <dbReference type="Proteomes" id="UP000219329"/>
    </source>
</evidence>
<comment type="caution">
    <text evidence="1">The sequence shown here is derived from an EMBL/GenBank/DDBJ whole genome shotgun (WGS) entry which is preliminary data.</text>
</comment>
<accession>A0A2A5W9B9</accession>
<gene>
    <name evidence="1" type="ORF">CNF02_09835</name>
</gene>
<proteinExistence type="predicted"/>
<name>A0A2A5W9B9_9GAMM</name>
<dbReference type="AlphaFoldDB" id="A0A2A5W9B9"/>
<reference evidence="1 2" key="1">
    <citation type="submission" date="2017-08" db="EMBL/GenBank/DDBJ databases">
        <title>Fine stratification of microbial communities through a metagenomic profile of the photic zone.</title>
        <authorList>
            <person name="Haro-Moreno J.M."/>
            <person name="Lopez-Perez M."/>
            <person name="De La Torre J."/>
            <person name="Picazo A."/>
            <person name="Camacho A."/>
            <person name="Rodriguez-Valera F."/>
        </authorList>
    </citation>
    <scope>NUCLEOTIDE SEQUENCE [LARGE SCALE GENOMIC DNA]</scope>
    <source>
        <strain evidence="1">MED-G28</strain>
    </source>
</reference>
<evidence type="ECO:0000313" key="1">
    <source>
        <dbReference type="EMBL" id="PDH33002.1"/>
    </source>
</evidence>
<dbReference type="EMBL" id="NTJZ01000011">
    <property type="protein sequence ID" value="PDH33002.1"/>
    <property type="molecule type" value="Genomic_DNA"/>
</dbReference>
<dbReference type="Proteomes" id="UP000219329">
    <property type="component" value="Unassembled WGS sequence"/>
</dbReference>